<dbReference type="AlphaFoldDB" id="A0A8K0TK49"/>
<dbReference type="EMBL" id="JAGPXD010000002">
    <property type="protein sequence ID" value="KAH7367868.1"/>
    <property type="molecule type" value="Genomic_DNA"/>
</dbReference>
<proteinExistence type="predicted"/>
<dbReference type="Proteomes" id="UP000813385">
    <property type="component" value="Unassembled WGS sequence"/>
</dbReference>
<gene>
    <name evidence="2" type="ORF">B0T11DRAFT_295610</name>
</gene>
<accession>A0A8K0TK49</accession>
<reference evidence="2" key="1">
    <citation type="journal article" date="2021" name="Nat. Commun.">
        <title>Genetic determinants of endophytism in the Arabidopsis root mycobiome.</title>
        <authorList>
            <person name="Mesny F."/>
            <person name="Miyauchi S."/>
            <person name="Thiergart T."/>
            <person name="Pickel B."/>
            <person name="Atanasova L."/>
            <person name="Karlsson M."/>
            <person name="Huettel B."/>
            <person name="Barry K.W."/>
            <person name="Haridas S."/>
            <person name="Chen C."/>
            <person name="Bauer D."/>
            <person name="Andreopoulos W."/>
            <person name="Pangilinan J."/>
            <person name="LaButti K."/>
            <person name="Riley R."/>
            <person name="Lipzen A."/>
            <person name="Clum A."/>
            <person name="Drula E."/>
            <person name="Henrissat B."/>
            <person name="Kohler A."/>
            <person name="Grigoriev I.V."/>
            <person name="Martin F.M."/>
            <person name="Hacquard S."/>
        </authorList>
    </citation>
    <scope>NUCLEOTIDE SEQUENCE</scope>
    <source>
        <strain evidence="2">MPI-CAGE-AT-0016</strain>
    </source>
</reference>
<evidence type="ECO:0000313" key="2">
    <source>
        <dbReference type="EMBL" id="KAH7367868.1"/>
    </source>
</evidence>
<keyword evidence="3" id="KW-1185">Reference proteome</keyword>
<organism evidence="2 3">
    <name type="scientific">Plectosphaerella cucumerina</name>
    <dbReference type="NCBI Taxonomy" id="40658"/>
    <lineage>
        <taxon>Eukaryota</taxon>
        <taxon>Fungi</taxon>
        <taxon>Dikarya</taxon>
        <taxon>Ascomycota</taxon>
        <taxon>Pezizomycotina</taxon>
        <taxon>Sordariomycetes</taxon>
        <taxon>Hypocreomycetidae</taxon>
        <taxon>Glomerellales</taxon>
        <taxon>Plectosphaerellaceae</taxon>
        <taxon>Plectosphaerella</taxon>
    </lineage>
</organism>
<evidence type="ECO:0000256" key="1">
    <source>
        <dbReference type="SAM" id="MobiDB-lite"/>
    </source>
</evidence>
<evidence type="ECO:0000313" key="3">
    <source>
        <dbReference type="Proteomes" id="UP000813385"/>
    </source>
</evidence>
<sequence length="216" mass="23325">MLMPSTQLSSLQGTSGLAVAVVPSSSGVRLLCGPPPPGIISKALPELKLFSFASPKDVRPGSPVAGEMRWQHNWPNPLAKNPEGPPAADRRGRSTCPAAVCERSPSRPADGRRRDQLDGASLICTNQLEPHPYCQSRYGEALRVSAPQRSWHDRVTPCTTLKDGRRGAQWHGATSDDALPRFLAPPATVPSASMVLFWRTRTHALVQAQPRGQDLS</sequence>
<name>A0A8K0TK49_9PEZI</name>
<comment type="caution">
    <text evidence="2">The sequence shown here is derived from an EMBL/GenBank/DDBJ whole genome shotgun (WGS) entry which is preliminary data.</text>
</comment>
<protein>
    <submittedName>
        <fullName evidence="2">Uncharacterized protein</fullName>
    </submittedName>
</protein>
<feature type="region of interest" description="Disordered" evidence="1">
    <location>
        <begin position="72"/>
        <end position="115"/>
    </location>
</feature>